<feature type="region of interest" description="Disordered" evidence="1">
    <location>
        <begin position="121"/>
        <end position="142"/>
    </location>
</feature>
<feature type="compositionally biased region" description="Basic and acidic residues" evidence="1">
    <location>
        <begin position="122"/>
        <end position="142"/>
    </location>
</feature>
<dbReference type="Proteomes" id="UP000184330">
    <property type="component" value="Unassembled WGS sequence"/>
</dbReference>
<evidence type="ECO:0000313" key="3">
    <source>
        <dbReference type="Proteomes" id="UP000184330"/>
    </source>
</evidence>
<dbReference type="OrthoDB" id="3946750at2759"/>
<feature type="region of interest" description="Disordered" evidence="1">
    <location>
        <begin position="172"/>
        <end position="197"/>
    </location>
</feature>
<evidence type="ECO:0000256" key="1">
    <source>
        <dbReference type="SAM" id="MobiDB-lite"/>
    </source>
</evidence>
<feature type="region of interest" description="Disordered" evidence="1">
    <location>
        <begin position="261"/>
        <end position="302"/>
    </location>
</feature>
<feature type="compositionally biased region" description="Polar residues" evidence="1">
    <location>
        <begin position="803"/>
        <end position="819"/>
    </location>
</feature>
<gene>
    <name evidence="2" type="ORF">PAC_16610</name>
</gene>
<feature type="region of interest" description="Disordered" evidence="1">
    <location>
        <begin position="214"/>
        <end position="246"/>
    </location>
</feature>
<dbReference type="EMBL" id="FJOG01000039">
    <property type="protein sequence ID" value="CZR66709.1"/>
    <property type="molecule type" value="Genomic_DNA"/>
</dbReference>
<accession>A0A1L7XNU9</accession>
<feature type="region of interest" description="Disordered" evidence="1">
    <location>
        <begin position="1028"/>
        <end position="1062"/>
    </location>
</feature>
<feature type="region of interest" description="Disordered" evidence="1">
    <location>
        <begin position="747"/>
        <end position="879"/>
    </location>
</feature>
<feature type="compositionally biased region" description="Polar residues" evidence="1">
    <location>
        <begin position="277"/>
        <end position="294"/>
    </location>
</feature>
<keyword evidence="3" id="KW-1185">Reference proteome</keyword>
<protein>
    <submittedName>
        <fullName evidence="2">Uncharacterized protein</fullName>
    </submittedName>
</protein>
<feature type="compositionally biased region" description="Basic and acidic residues" evidence="1">
    <location>
        <begin position="1040"/>
        <end position="1050"/>
    </location>
</feature>
<reference evidence="2 3" key="1">
    <citation type="submission" date="2016-03" db="EMBL/GenBank/DDBJ databases">
        <authorList>
            <person name="Ploux O."/>
        </authorList>
    </citation>
    <scope>NUCLEOTIDE SEQUENCE [LARGE SCALE GENOMIC DNA]</scope>
    <source>
        <strain evidence="2 3">UAMH 11012</strain>
    </source>
</reference>
<dbReference type="AlphaFoldDB" id="A0A1L7XNU9"/>
<name>A0A1L7XNU9_9HELO</name>
<feature type="compositionally biased region" description="Basic and acidic residues" evidence="1">
    <location>
        <begin position="820"/>
        <end position="830"/>
    </location>
</feature>
<feature type="compositionally biased region" description="Basic and acidic residues" evidence="1">
    <location>
        <begin position="747"/>
        <end position="760"/>
    </location>
</feature>
<dbReference type="STRING" id="576137.A0A1L7XNU9"/>
<proteinExistence type="predicted"/>
<evidence type="ECO:0000313" key="2">
    <source>
        <dbReference type="EMBL" id="CZR66709.1"/>
    </source>
</evidence>
<feature type="compositionally biased region" description="Polar residues" evidence="1">
    <location>
        <begin position="778"/>
        <end position="792"/>
    </location>
</feature>
<organism evidence="2 3">
    <name type="scientific">Phialocephala subalpina</name>
    <dbReference type="NCBI Taxonomy" id="576137"/>
    <lineage>
        <taxon>Eukaryota</taxon>
        <taxon>Fungi</taxon>
        <taxon>Dikarya</taxon>
        <taxon>Ascomycota</taxon>
        <taxon>Pezizomycotina</taxon>
        <taxon>Leotiomycetes</taxon>
        <taxon>Helotiales</taxon>
        <taxon>Mollisiaceae</taxon>
        <taxon>Phialocephala</taxon>
        <taxon>Phialocephala fortinii species complex</taxon>
    </lineage>
</organism>
<sequence length="1159" mass="130318">MLSSQVLLVSKTSVLPTSSRVLPTVISRSGSLPRRPRPYQQVRAFRIGLWSSYLDANFQREFRRRQRVVKHKYIEALNRKLSWDRHFPMHLRHNGLKSFMCSAWRGQDSRPSGRWVNMEDLNSMKERPKENNERSRGVEDEKEQNLYRLLDNHHRFIRAKARMFPGRSTCYSTSWTSRSSQMPAATPTDDMSASSTLYGSEGFRKRFQTRDSLYEDQTEYDIDPITNRKVPKKPSEPANEGNKSYDIPVKTFKGYRSQFKTFEPPETQSDKTETQLEHTATTDHPSQYNISPHTQEAPAPEIESKEVDPLEKYDEKVGFNSGRQYNTAEMDIDYSCPVQKGLKSFDDKISNEAAANTSTGEISPKQGGNHDGLETFDKKAKYEGREYFGSAYDEVDQVDPVQKAIRTYHSSKGLRHSRVVHPKKGDEDKVIQAKREYDHSNARRAYLRDQQANRLLQSIQNYEEIMAAERAKGQVSGVYGHEQLHPLLKAIREYEASELDKKTNPCEGAAQDQSDPVLRALQEYKSRVSRVEAKDGRTALHIEQEAVDPLLSAIDGYEAFVQSGGRCDGEHGDKVEECLKKYDAKVNFYRKPYQVDENNSGEGESSFQKYIVKPSLADATIERLHRLRESYFMKGGEQATTPKSWAHLPQKIRDLFAKEAKSDSKNVEEFTSDRVGRLELSSESRETEEAKMVRRSELEQDFAATKVPGVSSEVLESARRRALELRSEQNKLRNDATHIEGIVDAKLKKLENEPQPESKSKKMTGNFVRDFPEEFETAWTTADGSSGSLTRKTTPDREIEAGVQQNEQAYISGLGSQEASSRRPDVERLETSLNRTVSRDAAKKNTPQTKVNPARQGEGDPSASVLASTPSKQDEPLDVGASAHTIKQQLQKEKNTRKELDRDLVREVRSIYESTYGTISARHRQVPTVSEEKTAVREDTPALDTAAETQPAVYKILAYDPTMQSISTAETTSIVSDASGPLTPAEVLLRLSNPAKFFPHFAPLQRQGYEIVSGSGDVLVFRKVREGAPPGVEKTSSTTAEEKEPEERKSSHVNPIDGMTRGPIVATGDFASPTGFVNYDIPRGSEPPFKSNIDVRREEPVFSGKKNWDDDEGSGRKKRGVGKTVLIGAGWLGACSYAIGVVADYFKTGGSDGMGPKGF</sequence>